<dbReference type="Proteomes" id="UP001212326">
    <property type="component" value="Chromosome"/>
</dbReference>
<protein>
    <submittedName>
        <fullName evidence="1">Uncharacterized protein</fullName>
    </submittedName>
</protein>
<organism evidence="1 2">
    <name type="scientific">Streptomyces camelliae</name>
    <dbReference type="NCBI Taxonomy" id="3004093"/>
    <lineage>
        <taxon>Bacteria</taxon>
        <taxon>Bacillati</taxon>
        <taxon>Actinomycetota</taxon>
        <taxon>Actinomycetes</taxon>
        <taxon>Kitasatosporales</taxon>
        <taxon>Streptomycetaceae</taxon>
        <taxon>Streptomyces</taxon>
    </lineage>
</organism>
<gene>
    <name evidence="1" type="ORF">O1G22_12910</name>
</gene>
<proteinExistence type="predicted"/>
<evidence type="ECO:0000313" key="2">
    <source>
        <dbReference type="Proteomes" id="UP001212326"/>
    </source>
</evidence>
<name>A0ABY7P5Y1_9ACTN</name>
<reference evidence="1 2" key="1">
    <citation type="submission" date="2022-12" db="EMBL/GenBank/DDBJ databases">
        <authorList>
            <person name="Mo P."/>
        </authorList>
    </citation>
    <scope>NUCLEOTIDE SEQUENCE [LARGE SCALE GENOMIC DNA]</scope>
    <source>
        <strain evidence="1 2">HUAS 2-6</strain>
    </source>
</reference>
<keyword evidence="2" id="KW-1185">Reference proteome</keyword>
<evidence type="ECO:0000313" key="1">
    <source>
        <dbReference type="EMBL" id="WBO63663.1"/>
    </source>
</evidence>
<dbReference type="RefSeq" id="WP_270081489.1">
    <property type="nucleotide sequence ID" value="NZ_CP115300.1"/>
</dbReference>
<dbReference type="EMBL" id="CP115300">
    <property type="protein sequence ID" value="WBO63663.1"/>
    <property type="molecule type" value="Genomic_DNA"/>
</dbReference>
<sequence>MPFAEDELRIDLMCRIGDDGHWHGTLSVNVDARVLWRLGLHPDQPTSAVNGPSPPAWWHAAGERYATRHAVRRRHDGDA</sequence>
<accession>A0ABY7P5Y1</accession>